<comment type="caution">
    <text evidence="3">The sequence shown here is derived from an EMBL/GenBank/DDBJ whole genome shotgun (WGS) entry which is preliminary data.</text>
</comment>
<dbReference type="Proteomes" id="UP000236327">
    <property type="component" value="Unassembled WGS sequence"/>
</dbReference>
<evidence type="ECO:0008006" key="5">
    <source>
        <dbReference type="Google" id="ProtNLM"/>
    </source>
</evidence>
<feature type="chain" id="PRO_5014471887" description="Argininosuccinate lyase" evidence="2">
    <location>
        <begin position="22"/>
        <end position="98"/>
    </location>
</feature>
<dbReference type="EMBL" id="LYMM01000032">
    <property type="protein sequence ID" value="PNU04665.1"/>
    <property type="molecule type" value="Genomic_DNA"/>
</dbReference>
<feature type="compositionally biased region" description="Basic and acidic residues" evidence="1">
    <location>
        <begin position="57"/>
        <end position="71"/>
    </location>
</feature>
<feature type="compositionally biased region" description="Pro residues" evidence="1">
    <location>
        <begin position="74"/>
        <end position="86"/>
    </location>
</feature>
<gene>
    <name evidence="3" type="ORF">A8V01_18865</name>
</gene>
<name>A0A2K2G0T3_9SPHN</name>
<organism evidence="3 4">
    <name type="scientific">Novosphingobium guangzhouense</name>
    <dbReference type="NCBI Taxonomy" id="1850347"/>
    <lineage>
        <taxon>Bacteria</taxon>
        <taxon>Pseudomonadati</taxon>
        <taxon>Pseudomonadota</taxon>
        <taxon>Alphaproteobacteria</taxon>
        <taxon>Sphingomonadales</taxon>
        <taxon>Sphingomonadaceae</taxon>
        <taxon>Novosphingobium</taxon>
    </lineage>
</organism>
<evidence type="ECO:0000256" key="2">
    <source>
        <dbReference type="SAM" id="SignalP"/>
    </source>
</evidence>
<protein>
    <recommendedName>
        <fullName evidence="5">Argininosuccinate lyase</fullName>
    </recommendedName>
</protein>
<proteinExistence type="predicted"/>
<feature type="signal peptide" evidence="2">
    <location>
        <begin position="1"/>
        <end position="21"/>
    </location>
</feature>
<keyword evidence="4" id="KW-1185">Reference proteome</keyword>
<evidence type="ECO:0000313" key="4">
    <source>
        <dbReference type="Proteomes" id="UP000236327"/>
    </source>
</evidence>
<dbReference type="PROSITE" id="PS51257">
    <property type="entry name" value="PROKAR_LIPOPROTEIN"/>
    <property type="match status" value="1"/>
</dbReference>
<accession>A0A2K2G0T3</accession>
<dbReference type="RefSeq" id="WP_103096016.1">
    <property type="nucleotide sequence ID" value="NZ_LYMM01000032.1"/>
</dbReference>
<evidence type="ECO:0000256" key="1">
    <source>
        <dbReference type="SAM" id="MobiDB-lite"/>
    </source>
</evidence>
<dbReference type="AlphaFoldDB" id="A0A2K2G0T3"/>
<evidence type="ECO:0000313" key="3">
    <source>
        <dbReference type="EMBL" id="PNU04665.1"/>
    </source>
</evidence>
<reference evidence="3 4" key="1">
    <citation type="submission" date="2016-05" db="EMBL/GenBank/DDBJ databases">
        <title>Complete genome sequence of Novosphingobium guangzhouense SA925(T).</title>
        <authorList>
            <person name="Sha S."/>
        </authorList>
    </citation>
    <scope>NUCLEOTIDE SEQUENCE [LARGE SCALE GENOMIC DNA]</scope>
    <source>
        <strain evidence="3 4">SA925</strain>
    </source>
</reference>
<dbReference type="OrthoDB" id="7596860at2"/>
<keyword evidence="2" id="KW-0732">Signal</keyword>
<sequence length="98" mass="10201">MKKAAVVLVLLSLAACGQQSALGLKPGQTLPPAPYGRADKPAASELLTTPTIAIPERSVELRTRSEERQDDPFDLPPPEAPQPDPASSPTTAASGQSE</sequence>
<feature type="region of interest" description="Disordered" evidence="1">
    <location>
        <begin position="22"/>
        <end position="98"/>
    </location>
</feature>